<dbReference type="Proteomes" id="UP000447434">
    <property type="component" value="Chromosome 23"/>
</dbReference>
<evidence type="ECO:0000313" key="2">
    <source>
        <dbReference type="Proteomes" id="UP000447434"/>
    </source>
</evidence>
<name>A0A6A4NIW5_LUPAL</name>
<sequence length="312" mass="34980">MKSCDSKEKNGEVLIPLEQFVVGNEEHLVKGFNEEREFEGFLHMMDVSNCNLKSSPLKNIFTCDLEGDNGVQLDNNFNDKIINENVLLQNNSFETLLGLVKQVESSTFLHPVKVGPNLLSNSFSHTVEKEFFKTSNHIEATVKTCKVDLEGGNMINLLKENPQTSSTQSISSGSLLIRDLIKSTRSVKLVPRKKKKAKELKKKEQKQVFADRNNFCVDLGDVPIINNISLSPSPLMNDELLPHHDVVLNQSVSSSPEVDSNSKTDSTNNAVYLRVAEDMWEIGKKIGIKGKGNDDEVLTKLAELEERDHQRL</sequence>
<organism evidence="1 2">
    <name type="scientific">Lupinus albus</name>
    <name type="common">White lupine</name>
    <name type="synonym">Lupinus termis</name>
    <dbReference type="NCBI Taxonomy" id="3870"/>
    <lineage>
        <taxon>Eukaryota</taxon>
        <taxon>Viridiplantae</taxon>
        <taxon>Streptophyta</taxon>
        <taxon>Embryophyta</taxon>
        <taxon>Tracheophyta</taxon>
        <taxon>Spermatophyta</taxon>
        <taxon>Magnoliopsida</taxon>
        <taxon>eudicotyledons</taxon>
        <taxon>Gunneridae</taxon>
        <taxon>Pentapetalae</taxon>
        <taxon>rosids</taxon>
        <taxon>fabids</taxon>
        <taxon>Fabales</taxon>
        <taxon>Fabaceae</taxon>
        <taxon>Papilionoideae</taxon>
        <taxon>50 kb inversion clade</taxon>
        <taxon>genistoids sensu lato</taxon>
        <taxon>core genistoids</taxon>
        <taxon>Genisteae</taxon>
        <taxon>Lupinus</taxon>
    </lineage>
</organism>
<gene>
    <name evidence="1" type="ORF">Lalb_Chr23g0273571</name>
</gene>
<comment type="caution">
    <text evidence="1">The sequence shown here is derived from an EMBL/GenBank/DDBJ whole genome shotgun (WGS) entry which is preliminary data.</text>
</comment>
<evidence type="ECO:0000313" key="1">
    <source>
        <dbReference type="EMBL" id="KAE9587434.1"/>
    </source>
</evidence>
<accession>A0A6A4NIW5</accession>
<proteinExistence type="predicted"/>
<protein>
    <submittedName>
        <fullName evidence="1">Uncharacterized protein</fullName>
    </submittedName>
</protein>
<keyword evidence="2" id="KW-1185">Reference proteome</keyword>
<dbReference type="EMBL" id="WOCE01000023">
    <property type="protein sequence ID" value="KAE9587434.1"/>
    <property type="molecule type" value="Genomic_DNA"/>
</dbReference>
<reference evidence="2" key="1">
    <citation type="journal article" date="2020" name="Nat. Commun.">
        <title>Genome sequence of the cluster root forming white lupin.</title>
        <authorList>
            <person name="Hufnagel B."/>
            <person name="Marques A."/>
            <person name="Soriano A."/>
            <person name="Marques L."/>
            <person name="Divol F."/>
            <person name="Doumas P."/>
            <person name="Sallet E."/>
            <person name="Mancinotti D."/>
            <person name="Carrere S."/>
            <person name="Marande W."/>
            <person name="Arribat S."/>
            <person name="Keller J."/>
            <person name="Huneau C."/>
            <person name="Blein T."/>
            <person name="Aime D."/>
            <person name="Laguerre M."/>
            <person name="Taylor J."/>
            <person name="Schubert V."/>
            <person name="Nelson M."/>
            <person name="Geu-Flores F."/>
            <person name="Crespi M."/>
            <person name="Gallardo-Guerrero K."/>
            <person name="Delaux P.-M."/>
            <person name="Salse J."/>
            <person name="Berges H."/>
            <person name="Guyot R."/>
            <person name="Gouzy J."/>
            <person name="Peret B."/>
        </authorList>
    </citation>
    <scope>NUCLEOTIDE SEQUENCE [LARGE SCALE GENOMIC DNA]</scope>
    <source>
        <strain evidence="2">cv. Amiga</strain>
    </source>
</reference>
<dbReference type="AlphaFoldDB" id="A0A6A4NIW5"/>